<accession>A0A366FET7</accession>
<dbReference type="SUPFAM" id="SSF50370">
    <property type="entry name" value="Ricin B-like lectins"/>
    <property type="match status" value="1"/>
</dbReference>
<dbReference type="Proteomes" id="UP000253529">
    <property type="component" value="Unassembled WGS sequence"/>
</dbReference>
<comment type="caution">
    <text evidence="2">The sequence shown here is derived from an EMBL/GenBank/DDBJ whole genome shotgun (WGS) entry which is preliminary data.</text>
</comment>
<evidence type="ECO:0000313" key="3">
    <source>
        <dbReference type="Proteomes" id="UP000253529"/>
    </source>
</evidence>
<gene>
    <name evidence="2" type="ORF">DFR50_11478</name>
</gene>
<dbReference type="RefSeq" id="WP_170153212.1">
    <property type="nucleotide sequence ID" value="NZ_QNRK01000014.1"/>
</dbReference>
<proteinExistence type="predicted"/>
<dbReference type="InterPro" id="IPR000772">
    <property type="entry name" value="Ricin_B_lectin"/>
</dbReference>
<name>A0A366FET7_9HYPH</name>
<dbReference type="InterPro" id="IPR035992">
    <property type="entry name" value="Ricin_B-like_lectins"/>
</dbReference>
<dbReference type="Pfam" id="PF00652">
    <property type="entry name" value="Ricin_B_lectin"/>
    <property type="match status" value="1"/>
</dbReference>
<keyword evidence="3" id="KW-1185">Reference proteome</keyword>
<dbReference type="SMART" id="SM00458">
    <property type="entry name" value="RICIN"/>
    <property type="match status" value="1"/>
</dbReference>
<evidence type="ECO:0000259" key="1">
    <source>
        <dbReference type="SMART" id="SM00458"/>
    </source>
</evidence>
<protein>
    <submittedName>
        <fullName evidence="2">Ricin-type beta-trefoil lectin protein</fullName>
    </submittedName>
</protein>
<sequence>MLNFSSIFGVTLPLVVVIAGTLKANALTITQLSDQNVKNGFAITACVDVGGASTANGTKVGPFPCNNQFNEQWIYLNGQFLGLGTCCGNGTFPGASTCLSVHDNSINAGSLVELDACVIRNSTQLWEPRYDGSIINMGANKCLDSQGQIGGGFQLVINTCNGSAGQKWNLK</sequence>
<dbReference type="AlphaFoldDB" id="A0A366FET7"/>
<organism evidence="2 3">
    <name type="scientific">Roseiarcus fermentans</name>
    <dbReference type="NCBI Taxonomy" id="1473586"/>
    <lineage>
        <taxon>Bacteria</taxon>
        <taxon>Pseudomonadati</taxon>
        <taxon>Pseudomonadota</taxon>
        <taxon>Alphaproteobacteria</taxon>
        <taxon>Hyphomicrobiales</taxon>
        <taxon>Roseiarcaceae</taxon>
        <taxon>Roseiarcus</taxon>
    </lineage>
</organism>
<reference evidence="2 3" key="1">
    <citation type="submission" date="2018-06" db="EMBL/GenBank/DDBJ databases">
        <title>Genomic Encyclopedia of Type Strains, Phase IV (KMG-IV): sequencing the most valuable type-strain genomes for metagenomic binning, comparative biology and taxonomic classification.</title>
        <authorList>
            <person name="Goeker M."/>
        </authorList>
    </citation>
    <scope>NUCLEOTIDE SEQUENCE [LARGE SCALE GENOMIC DNA]</scope>
    <source>
        <strain evidence="2 3">DSM 24875</strain>
    </source>
</reference>
<keyword evidence="2" id="KW-0430">Lectin</keyword>
<dbReference type="CDD" id="cd00161">
    <property type="entry name" value="beta-trefoil_Ricin-like"/>
    <property type="match status" value="1"/>
</dbReference>
<dbReference type="PROSITE" id="PS50231">
    <property type="entry name" value="RICIN_B_LECTIN"/>
    <property type="match status" value="1"/>
</dbReference>
<dbReference type="Gene3D" id="2.80.10.50">
    <property type="match status" value="1"/>
</dbReference>
<dbReference type="EMBL" id="QNRK01000014">
    <property type="protein sequence ID" value="RBP12249.1"/>
    <property type="molecule type" value="Genomic_DNA"/>
</dbReference>
<feature type="domain" description="Ricin B lectin" evidence="1">
    <location>
        <begin position="38"/>
        <end position="171"/>
    </location>
</feature>
<dbReference type="GO" id="GO:0030246">
    <property type="term" value="F:carbohydrate binding"/>
    <property type="evidence" value="ECO:0007669"/>
    <property type="project" value="UniProtKB-KW"/>
</dbReference>
<evidence type="ECO:0000313" key="2">
    <source>
        <dbReference type="EMBL" id="RBP12249.1"/>
    </source>
</evidence>